<dbReference type="PANTHER" id="PTHR34001:SF3">
    <property type="entry name" value="BLL7405 PROTEIN"/>
    <property type="match status" value="1"/>
</dbReference>
<evidence type="ECO:0000313" key="9">
    <source>
        <dbReference type="Proteomes" id="UP001181622"/>
    </source>
</evidence>
<comment type="caution">
    <text evidence="8">The sequence shown here is derived from an EMBL/GenBank/DDBJ whole genome shotgun (WGS) entry which is preliminary data.</text>
</comment>
<keyword evidence="4" id="KW-0998">Cell outer membrane</keyword>
<evidence type="ECO:0000256" key="2">
    <source>
        <dbReference type="ARBA" id="ARBA00022729"/>
    </source>
</evidence>
<dbReference type="SUPFAM" id="SSF56925">
    <property type="entry name" value="OMPA-like"/>
    <property type="match status" value="1"/>
</dbReference>
<dbReference type="PROSITE" id="PS51257">
    <property type="entry name" value="PROKAR_LIPOPROTEIN"/>
    <property type="match status" value="1"/>
</dbReference>
<keyword evidence="9" id="KW-1185">Reference proteome</keyword>
<sequence length="190" mass="19631">MKSLIVACLLIVTACLAPARAADMGETDVGVDWSGPWVGVLGSAGRIGGDGASLGVAAGYSAQFDRIVIGLDGDISGGSLDARRLGGRFEVDAAGGIRARVGYAFDRFVLFGTGGLAFASADYVRGGERDRKVMFGWSLGGGLDIALTERLSARAEYLYVDLDRRGFDAGGLALIGATGGLARLGVNYRF</sequence>
<protein>
    <submittedName>
        <fullName evidence="8">Porin family protein</fullName>
    </submittedName>
</protein>
<evidence type="ECO:0000256" key="1">
    <source>
        <dbReference type="ARBA" id="ARBA00004442"/>
    </source>
</evidence>
<evidence type="ECO:0000256" key="5">
    <source>
        <dbReference type="ARBA" id="ARBA00038306"/>
    </source>
</evidence>
<dbReference type="RefSeq" id="WP_309392172.1">
    <property type="nucleotide sequence ID" value="NZ_JADBEO010000024.1"/>
</dbReference>
<dbReference type="InterPro" id="IPR027385">
    <property type="entry name" value="Beta-barrel_OMP"/>
</dbReference>
<evidence type="ECO:0000256" key="4">
    <source>
        <dbReference type="ARBA" id="ARBA00023237"/>
    </source>
</evidence>
<feature type="signal peptide" evidence="6">
    <location>
        <begin position="1"/>
        <end position="21"/>
    </location>
</feature>
<name>A0ABU1DGX4_9HYPH</name>
<keyword evidence="3" id="KW-0472">Membrane</keyword>
<comment type="subcellular location">
    <subcellularLocation>
        <location evidence="1">Cell outer membrane</location>
    </subcellularLocation>
</comment>
<dbReference type="InterPro" id="IPR051692">
    <property type="entry name" value="OMP-like"/>
</dbReference>
<organism evidence="8 9">
    <name type="scientific">Chelatococcus sambhunathii</name>
    <dbReference type="NCBI Taxonomy" id="363953"/>
    <lineage>
        <taxon>Bacteria</taxon>
        <taxon>Pseudomonadati</taxon>
        <taxon>Pseudomonadota</taxon>
        <taxon>Alphaproteobacteria</taxon>
        <taxon>Hyphomicrobiales</taxon>
        <taxon>Chelatococcaceae</taxon>
        <taxon>Chelatococcus</taxon>
    </lineage>
</organism>
<evidence type="ECO:0000256" key="6">
    <source>
        <dbReference type="SAM" id="SignalP"/>
    </source>
</evidence>
<evidence type="ECO:0000259" key="7">
    <source>
        <dbReference type="Pfam" id="PF13505"/>
    </source>
</evidence>
<keyword evidence="2 6" id="KW-0732">Signal</keyword>
<feature type="chain" id="PRO_5045684987" evidence="6">
    <location>
        <begin position="22"/>
        <end position="190"/>
    </location>
</feature>
<proteinExistence type="inferred from homology"/>
<dbReference type="Pfam" id="PF13505">
    <property type="entry name" value="OMP_b-brl"/>
    <property type="match status" value="1"/>
</dbReference>
<accession>A0ABU1DGX4</accession>
<dbReference type="PANTHER" id="PTHR34001">
    <property type="entry name" value="BLL7405 PROTEIN"/>
    <property type="match status" value="1"/>
</dbReference>
<dbReference type="InterPro" id="IPR011250">
    <property type="entry name" value="OMP/PagP_B-barrel"/>
</dbReference>
<dbReference type="Proteomes" id="UP001181622">
    <property type="component" value="Unassembled WGS sequence"/>
</dbReference>
<evidence type="ECO:0000313" key="8">
    <source>
        <dbReference type="EMBL" id="MDR4307380.1"/>
    </source>
</evidence>
<evidence type="ECO:0000256" key="3">
    <source>
        <dbReference type="ARBA" id="ARBA00023136"/>
    </source>
</evidence>
<comment type="similarity">
    <text evidence="5">Belongs to the Omp25/RopB family.</text>
</comment>
<gene>
    <name evidence="8" type="ORF">IHQ68_12205</name>
</gene>
<reference evidence="8" key="1">
    <citation type="submission" date="2020-10" db="EMBL/GenBank/DDBJ databases">
        <authorList>
            <person name="Abbas A."/>
            <person name="Razzaq R."/>
            <person name="Waqas M."/>
            <person name="Abbas N."/>
            <person name="Nielsen T.K."/>
            <person name="Hansen L.H."/>
            <person name="Hussain S."/>
            <person name="Shahid M."/>
        </authorList>
    </citation>
    <scope>NUCLEOTIDE SEQUENCE</scope>
    <source>
        <strain evidence="8">S14</strain>
    </source>
</reference>
<feature type="domain" description="Outer membrane protein beta-barrel" evidence="7">
    <location>
        <begin position="7"/>
        <end position="190"/>
    </location>
</feature>
<dbReference type="EMBL" id="JADBEO010000024">
    <property type="protein sequence ID" value="MDR4307380.1"/>
    <property type="molecule type" value="Genomic_DNA"/>
</dbReference>
<dbReference type="Gene3D" id="2.40.160.20">
    <property type="match status" value="1"/>
</dbReference>